<dbReference type="Proteomes" id="UP001597267">
    <property type="component" value="Unassembled WGS sequence"/>
</dbReference>
<dbReference type="InterPro" id="IPR043133">
    <property type="entry name" value="GTP-CH-I_C/QueF"/>
</dbReference>
<reference evidence="10" key="1">
    <citation type="journal article" date="2019" name="Int. J. Syst. Evol. Microbiol.">
        <title>The Global Catalogue of Microorganisms (GCM) 10K type strain sequencing project: providing services to taxonomists for standard genome sequencing and annotation.</title>
        <authorList>
            <consortium name="The Broad Institute Genomics Platform"/>
            <consortium name="The Broad Institute Genome Sequencing Center for Infectious Disease"/>
            <person name="Wu L."/>
            <person name="Ma J."/>
        </authorList>
    </citation>
    <scope>NUCLEOTIDE SEQUENCE [LARGE SCALE GENOMIC DNA]</scope>
    <source>
        <strain evidence="10">CCM 8896</strain>
    </source>
</reference>
<organism evidence="9 10">
    <name type="scientific">Agrilactobacillus yilanensis</name>
    <dbReference type="NCBI Taxonomy" id="2485997"/>
    <lineage>
        <taxon>Bacteria</taxon>
        <taxon>Bacillati</taxon>
        <taxon>Bacillota</taxon>
        <taxon>Bacilli</taxon>
        <taxon>Lactobacillales</taxon>
        <taxon>Lactobacillaceae</taxon>
        <taxon>Agrilactobacillus</taxon>
    </lineage>
</organism>
<dbReference type="SUPFAM" id="SSF55620">
    <property type="entry name" value="Tetrahydrobiopterin biosynthesis enzymes-like"/>
    <property type="match status" value="1"/>
</dbReference>
<evidence type="ECO:0000259" key="8">
    <source>
        <dbReference type="SMART" id="SM00905"/>
    </source>
</evidence>
<protein>
    <recommendedName>
        <fullName evidence="7">7,8-dihydroneopterin aldolase</fullName>
        <ecNumber evidence="7">4.1.2.25</ecNumber>
    </recommendedName>
</protein>
<dbReference type="NCBIfam" id="TIGR00526">
    <property type="entry name" value="folB_dom"/>
    <property type="match status" value="1"/>
</dbReference>
<comment type="similarity">
    <text evidence="3 7">Belongs to the DHNA family.</text>
</comment>
<evidence type="ECO:0000256" key="2">
    <source>
        <dbReference type="ARBA" id="ARBA00005013"/>
    </source>
</evidence>
<dbReference type="EC" id="4.1.2.25" evidence="7"/>
<comment type="catalytic activity">
    <reaction evidence="1 7">
        <text>7,8-dihydroneopterin = 6-hydroxymethyl-7,8-dihydropterin + glycolaldehyde</text>
        <dbReference type="Rhea" id="RHEA:10540"/>
        <dbReference type="ChEBI" id="CHEBI:17001"/>
        <dbReference type="ChEBI" id="CHEBI:17071"/>
        <dbReference type="ChEBI" id="CHEBI:44841"/>
        <dbReference type="EC" id="4.1.2.25"/>
    </reaction>
</comment>
<evidence type="ECO:0000256" key="4">
    <source>
        <dbReference type="ARBA" id="ARBA00022909"/>
    </source>
</evidence>
<feature type="domain" description="Dihydroneopterin aldolase/epimerase" evidence="8">
    <location>
        <begin position="4"/>
        <end position="118"/>
    </location>
</feature>
<evidence type="ECO:0000256" key="7">
    <source>
        <dbReference type="RuleBase" id="RU362079"/>
    </source>
</evidence>
<sequence length="118" mass="13460">MLTIRLNNLRFHGHIGVYTEEKKIGQDLQLDLIIQTPINHNEIHDDLTKTLSYGDVYRQVAQIVTDSRVDLVEALAHDIIVGLRAEFSEKISQITVRIRKLNTPINGVMDNVEIEVTD</sequence>
<dbReference type="SMART" id="SM00905">
    <property type="entry name" value="FolB"/>
    <property type="match status" value="1"/>
</dbReference>
<keyword evidence="4 7" id="KW-0289">Folate biosynthesis</keyword>
<keyword evidence="5 7" id="KW-0456">Lyase</keyword>
<comment type="pathway">
    <text evidence="2 7">Cofactor biosynthesis; tetrahydrofolate biosynthesis; 2-amino-4-hydroxy-6-hydroxymethyl-7,8-dihydropteridine diphosphate from 7,8-dihydroneopterin triphosphate: step 3/4.</text>
</comment>
<dbReference type="RefSeq" id="WP_125715692.1">
    <property type="nucleotide sequence ID" value="NZ_JBHTOP010000011.1"/>
</dbReference>
<gene>
    <name evidence="9" type="primary">folB</name>
    <name evidence="9" type="ORF">ACFQ5M_05250</name>
</gene>
<dbReference type="InterPro" id="IPR006157">
    <property type="entry name" value="FolB_dom"/>
</dbReference>
<evidence type="ECO:0000256" key="6">
    <source>
        <dbReference type="ARBA" id="ARBA00037702"/>
    </source>
</evidence>
<evidence type="ECO:0000313" key="9">
    <source>
        <dbReference type="EMBL" id="MFD1671494.1"/>
    </source>
</evidence>
<name>A0ABW4J6B9_9LACO</name>
<dbReference type="Gene3D" id="3.30.1130.10">
    <property type="match status" value="1"/>
</dbReference>
<accession>A0ABW4J6B9</accession>
<dbReference type="PANTHER" id="PTHR42844:SF1">
    <property type="entry name" value="DIHYDRONEOPTERIN ALDOLASE 1-RELATED"/>
    <property type="match status" value="1"/>
</dbReference>
<evidence type="ECO:0000313" key="10">
    <source>
        <dbReference type="Proteomes" id="UP001597267"/>
    </source>
</evidence>
<proteinExistence type="inferred from homology"/>
<dbReference type="PANTHER" id="PTHR42844">
    <property type="entry name" value="DIHYDRONEOPTERIN ALDOLASE 1-RELATED"/>
    <property type="match status" value="1"/>
</dbReference>
<evidence type="ECO:0000256" key="3">
    <source>
        <dbReference type="ARBA" id="ARBA00005708"/>
    </source>
</evidence>
<dbReference type="EMBL" id="JBHTOP010000011">
    <property type="protein sequence ID" value="MFD1671494.1"/>
    <property type="molecule type" value="Genomic_DNA"/>
</dbReference>
<dbReference type="Pfam" id="PF02152">
    <property type="entry name" value="FolB"/>
    <property type="match status" value="1"/>
</dbReference>
<comment type="caution">
    <text evidence="9">The sequence shown here is derived from an EMBL/GenBank/DDBJ whole genome shotgun (WGS) entry which is preliminary data.</text>
</comment>
<evidence type="ECO:0000256" key="1">
    <source>
        <dbReference type="ARBA" id="ARBA00001353"/>
    </source>
</evidence>
<evidence type="ECO:0000256" key="5">
    <source>
        <dbReference type="ARBA" id="ARBA00023239"/>
    </source>
</evidence>
<dbReference type="GO" id="GO:0004150">
    <property type="term" value="F:dihydroneopterin aldolase activity"/>
    <property type="evidence" value="ECO:0007669"/>
    <property type="project" value="UniProtKB-EC"/>
</dbReference>
<comment type="function">
    <text evidence="6 7">Catalyzes the conversion of 7,8-dihydroneopterin to 6-hydroxymethyl-7,8-dihydropterin.</text>
</comment>
<dbReference type="InterPro" id="IPR006156">
    <property type="entry name" value="Dihydroneopterin_aldolase"/>
</dbReference>
<keyword evidence="10" id="KW-1185">Reference proteome</keyword>
<dbReference type="NCBIfam" id="TIGR00525">
    <property type="entry name" value="folB"/>
    <property type="match status" value="1"/>
</dbReference>